<feature type="domain" description="ABC3 transporter permease C-terminal" evidence="7">
    <location>
        <begin position="260"/>
        <end position="374"/>
    </location>
</feature>
<dbReference type="PROSITE" id="PS51257">
    <property type="entry name" value="PROKAR_LIPOPROTEIN"/>
    <property type="match status" value="1"/>
</dbReference>
<comment type="caution">
    <text evidence="8">The sequence shown here is derived from an EMBL/GenBank/DDBJ whole genome shotgun (WGS) entry which is preliminary data.</text>
</comment>
<keyword evidence="9" id="KW-1185">Reference proteome</keyword>
<evidence type="ECO:0000259" key="7">
    <source>
        <dbReference type="Pfam" id="PF02687"/>
    </source>
</evidence>
<name>A0A920BSJ0_9BACI</name>
<feature type="transmembrane region" description="Helical" evidence="6">
    <location>
        <begin position="310"/>
        <end position="330"/>
    </location>
</feature>
<dbReference type="RefSeq" id="WP_244988877.1">
    <property type="nucleotide sequence ID" value="NZ_BORC01000001.1"/>
</dbReference>
<dbReference type="Proteomes" id="UP000682111">
    <property type="component" value="Unassembled WGS sequence"/>
</dbReference>
<dbReference type="InterPro" id="IPR003838">
    <property type="entry name" value="ABC3_permease_C"/>
</dbReference>
<protein>
    <submittedName>
        <fullName evidence="8">ABC transporter permease</fullName>
    </submittedName>
</protein>
<keyword evidence="2" id="KW-1003">Cell membrane</keyword>
<evidence type="ECO:0000256" key="4">
    <source>
        <dbReference type="ARBA" id="ARBA00022989"/>
    </source>
</evidence>
<evidence type="ECO:0000313" key="9">
    <source>
        <dbReference type="Proteomes" id="UP000682111"/>
    </source>
</evidence>
<evidence type="ECO:0000256" key="3">
    <source>
        <dbReference type="ARBA" id="ARBA00022692"/>
    </source>
</evidence>
<dbReference type="PANTHER" id="PTHR30287:SF2">
    <property type="entry name" value="BLL1001 PROTEIN"/>
    <property type="match status" value="1"/>
</dbReference>
<keyword evidence="5 6" id="KW-0472">Membrane</keyword>
<feature type="transmembrane region" description="Helical" evidence="6">
    <location>
        <begin position="697"/>
        <end position="723"/>
    </location>
</feature>
<evidence type="ECO:0000256" key="1">
    <source>
        <dbReference type="ARBA" id="ARBA00004651"/>
    </source>
</evidence>
<dbReference type="AlphaFoldDB" id="A0A920BSJ0"/>
<evidence type="ECO:0000313" key="8">
    <source>
        <dbReference type="EMBL" id="GIN61008.1"/>
    </source>
</evidence>
<keyword evidence="4 6" id="KW-1133">Transmembrane helix</keyword>
<gene>
    <name evidence="8" type="ORF">J27TS8_10010</name>
</gene>
<feature type="transmembrane region" description="Helical" evidence="6">
    <location>
        <begin position="350"/>
        <end position="368"/>
    </location>
</feature>
<feature type="transmembrane region" description="Helical" evidence="6">
    <location>
        <begin position="424"/>
        <end position="446"/>
    </location>
</feature>
<proteinExistence type="predicted"/>
<dbReference type="GO" id="GO:0005886">
    <property type="term" value="C:plasma membrane"/>
    <property type="evidence" value="ECO:0007669"/>
    <property type="project" value="UniProtKB-SubCell"/>
</dbReference>
<organism evidence="8 9">
    <name type="scientific">Robertmurraya siralis</name>
    <dbReference type="NCBI Taxonomy" id="77777"/>
    <lineage>
        <taxon>Bacteria</taxon>
        <taxon>Bacillati</taxon>
        <taxon>Bacillota</taxon>
        <taxon>Bacilli</taxon>
        <taxon>Bacillales</taxon>
        <taxon>Bacillaceae</taxon>
        <taxon>Robertmurraya</taxon>
    </lineage>
</organism>
<evidence type="ECO:0000256" key="2">
    <source>
        <dbReference type="ARBA" id="ARBA00022475"/>
    </source>
</evidence>
<evidence type="ECO:0000256" key="6">
    <source>
        <dbReference type="SAM" id="Phobius"/>
    </source>
</evidence>
<feature type="transmembrane region" description="Helical" evidence="6">
    <location>
        <begin position="743"/>
        <end position="763"/>
    </location>
</feature>
<dbReference type="Pfam" id="PF02687">
    <property type="entry name" value="FtsX"/>
    <property type="match status" value="2"/>
</dbReference>
<reference evidence="8" key="1">
    <citation type="submission" date="2021-03" db="EMBL/GenBank/DDBJ databases">
        <title>Antimicrobial resistance genes in bacteria isolated from Japanese honey, and their potential for conferring macrolide and lincosamide resistance in the American foulbrood pathogen Paenibacillus larvae.</title>
        <authorList>
            <person name="Okamoto M."/>
            <person name="Kumagai M."/>
            <person name="Kanamori H."/>
            <person name="Takamatsu D."/>
        </authorList>
    </citation>
    <scope>NUCLEOTIDE SEQUENCE</scope>
    <source>
        <strain evidence="8">J27TS8</strain>
    </source>
</reference>
<feature type="transmembrane region" description="Helical" evidence="6">
    <location>
        <begin position="648"/>
        <end position="669"/>
    </location>
</feature>
<feature type="transmembrane region" description="Helical" evidence="6">
    <location>
        <begin position="254"/>
        <end position="278"/>
    </location>
</feature>
<accession>A0A920BSJ0</accession>
<evidence type="ECO:0000256" key="5">
    <source>
        <dbReference type="ARBA" id="ARBA00023136"/>
    </source>
</evidence>
<sequence length="779" mass="87568">MLLKILRRDLQRKKSITGVLFLFVFLAAILIACGTGMISKLFLSMDYLFMKAETPHFVQMHAGEINKQEIEEWAMNHPLVSKQQTVEMLNIDGTKLLLGNKQEPEINSVMDISFVKQNDTFDYLLDLENELIHLSSGEIAVPIYYMVRDHLQIGDEVSIINGTERITFTISHFLRDSLMNPSMVHSKRFLVSDEDYQLLNTHIKESEYLIEFLLTDIKQLNNFSQSYQESPLPSGGPTLDYQTFKILNGLTEGILAVTIIFISLLLIVIAVLCLRLTILATLEEDYREIGVMKAIGINQAYMKKIYLSKYVVIAAAASMFGYLVSLWFSPLFTQNMATYLGLAPRNIVDYGTPFVAALLIYIFCIACCRMTLRKFSHISAVEALRAGKTGSISKGQSILPIYKNRFVPINLLLAIKDLCNRGRIYLLLFVVYIICTFIMIVPVNFLNTIHSSSFITYMGIGQSDLRIDLQQSEDMSARFGEILTYIEKDADVEKFTPLVVKRLKVVGSDGRLENMNVETGDMSLFPLEYLKGNLPKKENEIALSYLNSEELKKDVGDILQLEVDGKMKDLIVSGIYQDITNGGRTAKAIFPTNHEQALWYVISLNLMNDVDVPDKMQEYLKVFHPAKVTDIKGYLAETLGDTIEQLRLLTIIAIVITLGISILISTLFVKMIVVKDSSQNAILRSIGFSLRDIQGQYVIRLLAVLFAAIISGTILANTVGQNFVSALWSMMGAARIEFVINPVHAYLLCPFLLLVAVTVTTFISTNSIANNKISEMNAD</sequence>
<feature type="domain" description="ABC3 transporter permease C-terminal" evidence="7">
    <location>
        <begin position="651"/>
        <end position="770"/>
    </location>
</feature>
<keyword evidence="3 6" id="KW-0812">Transmembrane</keyword>
<dbReference type="PANTHER" id="PTHR30287">
    <property type="entry name" value="MEMBRANE COMPONENT OF PREDICTED ABC SUPERFAMILY METABOLITE UPTAKE TRANSPORTER"/>
    <property type="match status" value="1"/>
</dbReference>
<dbReference type="EMBL" id="BORC01000001">
    <property type="protein sequence ID" value="GIN61008.1"/>
    <property type="molecule type" value="Genomic_DNA"/>
</dbReference>
<feature type="transmembrane region" description="Helical" evidence="6">
    <location>
        <begin position="20"/>
        <end position="43"/>
    </location>
</feature>
<dbReference type="InterPro" id="IPR038766">
    <property type="entry name" value="Membrane_comp_ABC_pdt"/>
</dbReference>
<comment type="subcellular location">
    <subcellularLocation>
        <location evidence="1">Cell membrane</location>
        <topology evidence="1">Multi-pass membrane protein</topology>
    </subcellularLocation>
</comment>